<protein>
    <submittedName>
        <fullName evidence="2">Uncharacterized protein</fullName>
    </submittedName>
</protein>
<organism evidence="2 3">
    <name type="scientific">Catenaria anguillulae PL171</name>
    <dbReference type="NCBI Taxonomy" id="765915"/>
    <lineage>
        <taxon>Eukaryota</taxon>
        <taxon>Fungi</taxon>
        <taxon>Fungi incertae sedis</taxon>
        <taxon>Blastocladiomycota</taxon>
        <taxon>Blastocladiomycetes</taxon>
        <taxon>Blastocladiales</taxon>
        <taxon>Catenariaceae</taxon>
        <taxon>Catenaria</taxon>
    </lineage>
</organism>
<feature type="compositionally biased region" description="Polar residues" evidence="1">
    <location>
        <begin position="17"/>
        <end position="26"/>
    </location>
</feature>
<comment type="caution">
    <text evidence="2">The sequence shown here is derived from an EMBL/GenBank/DDBJ whole genome shotgun (WGS) entry which is preliminary data.</text>
</comment>
<feature type="region of interest" description="Disordered" evidence="1">
    <location>
        <begin position="1"/>
        <end position="85"/>
    </location>
</feature>
<dbReference type="AlphaFoldDB" id="A0A1Y2HLH8"/>
<evidence type="ECO:0000256" key="1">
    <source>
        <dbReference type="SAM" id="MobiDB-lite"/>
    </source>
</evidence>
<dbReference type="EMBL" id="MCFL01000022">
    <property type="protein sequence ID" value="ORZ35440.1"/>
    <property type="molecule type" value="Genomic_DNA"/>
</dbReference>
<proteinExistence type="predicted"/>
<sequence length="157" mass="16780">MPLSNLRPIGPFPGTPRSASPSQWNTEMMGDWDRVRPEPKTSSRTQAAGAVLQEKGRIEGRARARKQAKVGCPACTKPRKPSQDDAACVDWDGGGVCPGPGTGARVARLARCLRARIVDAVQARRQHGARHVGFGVVGGHRDGGCRRSTGGEWCLSE</sequence>
<evidence type="ECO:0000313" key="3">
    <source>
        <dbReference type="Proteomes" id="UP000193411"/>
    </source>
</evidence>
<reference evidence="2 3" key="1">
    <citation type="submission" date="2016-07" db="EMBL/GenBank/DDBJ databases">
        <title>Pervasive Adenine N6-methylation of Active Genes in Fungi.</title>
        <authorList>
            <consortium name="DOE Joint Genome Institute"/>
            <person name="Mondo S.J."/>
            <person name="Dannebaum R.O."/>
            <person name="Kuo R.C."/>
            <person name="Labutti K."/>
            <person name="Haridas S."/>
            <person name="Kuo A."/>
            <person name="Salamov A."/>
            <person name="Ahrendt S.R."/>
            <person name="Lipzen A."/>
            <person name="Sullivan W."/>
            <person name="Andreopoulos W.B."/>
            <person name="Clum A."/>
            <person name="Lindquist E."/>
            <person name="Daum C."/>
            <person name="Ramamoorthy G.K."/>
            <person name="Gryganskyi A."/>
            <person name="Culley D."/>
            <person name="Magnuson J.K."/>
            <person name="James T.Y."/>
            <person name="O'Malley M.A."/>
            <person name="Stajich J.E."/>
            <person name="Spatafora J.W."/>
            <person name="Visel A."/>
            <person name="Grigoriev I.V."/>
        </authorList>
    </citation>
    <scope>NUCLEOTIDE SEQUENCE [LARGE SCALE GENOMIC DNA]</scope>
    <source>
        <strain evidence="2 3">PL171</strain>
    </source>
</reference>
<name>A0A1Y2HLH8_9FUNG</name>
<feature type="compositionally biased region" description="Basic and acidic residues" evidence="1">
    <location>
        <begin position="31"/>
        <end position="41"/>
    </location>
</feature>
<accession>A0A1Y2HLH8</accession>
<keyword evidence="3" id="KW-1185">Reference proteome</keyword>
<evidence type="ECO:0000313" key="2">
    <source>
        <dbReference type="EMBL" id="ORZ35440.1"/>
    </source>
</evidence>
<dbReference type="Proteomes" id="UP000193411">
    <property type="component" value="Unassembled WGS sequence"/>
</dbReference>
<gene>
    <name evidence="2" type="ORF">BCR44DRAFT_1119796</name>
</gene>